<dbReference type="PANTHER" id="PTHR33240">
    <property type="entry name" value="OS08G0508500 PROTEIN"/>
    <property type="match status" value="1"/>
</dbReference>
<dbReference type="CDD" id="cd00303">
    <property type="entry name" value="retropepsin_like"/>
    <property type="match status" value="1"/>
</dbReference>
<reference evidence="1" key="1">
    <citation type="submission" date="2022-04" db="EMBL/GenBank/DDBJ databases">
        <title>Carnegiea gigantea Genome sequencing and assembly v2.</title>
        <authorList>
            <person name="Copetti D."/>
            <person name="Sanderson M.J."/>
            <person name="Burquez A."/>
            <person name="Wojciechowski M.F."/>
        </authorList>
    </citation>
    <scope>NUCLEOTIDE SEQUENCE</scope>
    <source>
        <strain evidence="1">SGP5-SGP5p</strain>
        <tissue evidence="1">Aerial part</tissue>
    </source>
</reference>
<keyword evidence="2" id="KW-1185">Reference proteome</keyword>
<dbReference type="AlphaFoldDB" id="A0A9Q1GXD9"/>
<name>A0A9Q1GXD9_9CARY</name>
<sequence length="185" mass="20557">MIFDIWEACSFGFPHDDLGVIELKVANARRILIGTGSSTDIITSDYLQKLKHPRRDTPLVHPILGFGRQSMAPVSAIYLPLQFGDKTKSRNLDVDFLVADIPIAYNVILGCPTWHIIKAIIVQIQYDADYDNFKKLSGISGLVENAIWSTEKALVVCTIPSVDSKTADDVETVHLEEEPPAYTVK</sequence>
<evidence type="ECO:0000313" key="1">
    <source>
        <dbReference type="EMBL" id="KAJ8427141.1"/>
    </source>
</evidence>
<protein>
    <submittedName>
        <fullName evidence="1">Uncharacterized protein</fullName>
    </submittedName>
</protein>
<dbReference type="EMBL" id="JAKOGI010001187">
    <property type="protein sequence ID" value="KAJ8427141.1"/>
    <property type="molecule type" value="Genomic_DNA"/>
</dbReference>
<dbReference type="Proteomes" id="UP001153076">
    <property type="component" value="Unassembled WGS sequence"/>
</dbReference>
<comment type="caution">
    <text evidence="1">The sequence shown here is derived from an EMBL/GenBank/DDBJ whole genome shotgun (WGS) entry which is preliminary data.</text>
</comment>
<accession>A0A9Q1GXD9</accession>
<dbReference type="OrthoDB" id="2919534at2759"/>
<proteinExistence type="predicted"/>
<organism evidence="1 2">
    <name type="scientific">Carnegiea gigantea</name>
    <dbReference type="NCBI Taxonomy" id="171969"/>
    <lineage>
        <taxon>Eukaryota</taxon>
        <taxon>Viridiplantae</taxon>
        <taxon>Streptophyta</taxon>
        <taxon>Embryophyta</taxon>
        <taxon>Tracheophyta</taxon>
        <taxon>Spermatophyta</taxon>
        <taxon>Magnoliopsida</taxon>
        <taxon>eudicotyledons</taxon>
        <taxon>Gunneridae</taxon>
        <taxon>Pentapetalae</taxon>
        <taxon>Caryophyllales</taxon>
        <taxon>Cactineae</taxon>
        <taxon>Cactaceae</taxon>
        <taxon>Cactoideae</taxon>
        <taxon>Echinocereeae</taxon>
        <taxon>Carnegiea</taxon>
    </lineage>
</organism>
<dbReference type="InterPro" id="IPR021109">
    <property type="entry name" value="Peptidase_aspartic_dom_sf"/>
</dbReference>
<gene>
    <name evidence="1" type="ORF">Cgig2_030951</name>
</gene>
<dbReference type="PANTHER" id="PTHR33240:SF17">
    <property type="entry name" value="EUKARYOTIC PEPTIDE CHAIN RELEASE FACTOR GTP-BINDING SUBUNIT-LIKE"/>
    <property type="match status" value="1"/>
</dbReference>
<dbReference type="Gene3D" id="2.40.70.10">
    <property type="entry name" value="Acid Proteases"/>
    <property type="match status" value="1"/>
</dbReference>
<evidence type="ECO:0000313" key="2">
    <source>
        <dbReference type="Proteomes" id="UP001153076"/>
    </source>
</evidence>